<dbReference type="RefSeq" id="XP_032129230.1">
    <property type="nucleotide sequence ID" value="XM_032273339.1"/>
</dbReference>
<proteinExistence type="predicted"/>
<dbReference type="AlphaFoldDB" id="A0A6J3HGN8"/>
<reference evidence="3" key="1">
    <citation type="submission" date="2025-08" db="UniProtKB">
        <authorList>
            <consortium name="RefSeq"/>
        </authorList>
    </citation>
    <scope>IDENTIFICATION</scope>
    <source>
        <tissue evidence="3">Blood</tissue>
    </source>
</reference>
<dbReference type="GeneID" id="116547364"/>
<dbReference type="PANTHER" id="PTHR22538">
    <property type="entry name" value="CILIA- AND FLAGELLA-ASSOCIATED PROTEIN 74"/>
    <property type="match status" value="1"/>
</dbReference>
<organism evidence="2 3">
    <name type="scientific">Sapajus apella</name>
    <name type="common">Brown-capped capuchin</name>
    <name type="synonym">Cebus apella</name>
    <dbReference type="NCBI Taxonomy" id="9515"/>
    <lineage>
        <taxon>Eukaryota</taxon>
        <taxon>Metazoa</taxon>
        <taxon>Chordata</taxon>
        <taxon>Craniata</taxon>
        <taxon>Vertebrata</taxon>
        <taxon>Euteleostomi</taxon>
        <taxon>Mammalia</taxon>
        <taxon>Eutheria</taxon>
        <taxon>Euarchontoglires</taxon>
        <taxon>Primates</taxon>
        <taxon>Haplorrhini</taxon>
        <taxon>Platyrrhini</taxon>
        <taxon>Cebidae</taxon>
        <taxon>Cebinae</taxon>
        <taxon>Sapajus</taxon>
    </lineage>
</organism>
<evidence type="ECO:0000313" key="2">
    <source>
        <dbReference type="Proteomes" id="UP000504640"/>
    </source>
</evidence>
<keyword evidence="2" id="KW-1185">Reference proteome</keyword>
<name>A0A6J3HGN8_SAPAP</name>
<feature type="non-terminal residue" evidence="3">
    <location>
        <position position="1"/>
    </location>
</feature>
<accession>A0A6J3HGN8</accession>
<protein>
    <submittedName>
        <fullName evidence="3">Cilia- and flagella-associated protein 74-like</fullName>
    </submittedName>
</protein>
<dbReference type="PANTHER" id="PTHR22538:SF0">
    <property type="entry name" value="CILIA- AND FLAGELLA-ASSOCIATED PROTEIN 74"/>
    <property type="match status" value="1"/>
</dbReference>
<dbReference type="Pfam" id="PF24771">
    <property type="entry name" value="Ig_CFAP74_1st"/>
    <property type="match status" value="1"/>
</dbReference>
<dbReference type="Proteomes" id="UP000504640">
    <property type="component" value="Unplaced"/>
</dbReference>
<feature type="compositionally biased region" description="Basic and acidic residues" evidence="1">
    <location>
        <begin position="45"/>
        <end position="66"/>
    </location>
</feature>
<feature type="region of interest" description="Disordered" evidence="1">
    <location>
        <begin position="23"/>
        <end position="66"/>
    </location>
</feature>
<evidence type="ECO:0000313" key="3">
    <source>
        <dbReference type="RefSeq" id="XP_032129230.1"/>
    </source>
</evidence>
<sequence>DCEAAAGPGVSRLVDVISSEFMQADPTANAEEETLAEPEISGLWNEDHRPHQVPKEDVDRKPVGGTKMDKDILARTVARLRSRVVQKQVVLGREFQGRPFNSKPELLHFKDFDVGKVYKKKITLVNATYTINYCKLVGVEEHLRDFIHVE</sequence>
<gene>
    <name evidence="3" type="primary">LOC116547364</name>
</gene>
<evidence type="ECO:0000256" key="1">
    <source>
        <dbReference type="SAM" id="MobiDB-lite"/>
    </source>
</evidence>